<keyword evidence="4 6" id="KW-1133">Transmembrane helix</keyword>
<comment type="caution">
    <text evidence="7">The sequence shown here is derived from an EMBL/GenBank/DDBJ whole genome shotgun (WGS) entry which is preliminary data.</text>
</comment>
<feature type="transmembrane region" description="Helical" evidence="6">
    <location>
        <begin position="124"/>
        <end position="148"/>
    </location>
</feature>
<dbReference type="PANTHER" id="PTHR30250">
    <property type="entry name" value="PST FAMILY PREDICTED COLANIC ACID TRANSPORTER"/>
    <property type="match status" value="1"/>
</dbReference>
<protein>
    <submittedName>
        <fullName evidence="7">Uncharacterized protein</fullName>
    </submittedName>
</protein>
<gene>
    <name evidence="7" type="ORF">DJ70_14590</name>
</gene>
<feature type="transmembrane region" description="Helical" evidence="6">
    <location>
        <begin position="160"/>
        <end position="177"/>
    </location>
</feature>
<evidence type="ECO:0000313" key="8">
    <source>
        <dbReference type="Proteomes" id="UP000216308"/>
    </source>
</evidence>
<feature type="transmembrane region" description="Helical" evidence="6">
    <location>
        <begin position="336"/>
        <end position="359"/>
    </location>
</feature>
<feature type="transmembrane region" description="Helical" evidence="6">
    <location>
        <begin position="396"/>
        <end position="422"/>
    </location>
</feature>
<name>A0A256IC90_9EURY</name>
<dbReference type="InterPro" id="IPR002797">
    <property type="entry name" value="Polysacc_synth"/>
</dbReference>
<organism evidence="7 8">
    <name type="scientific">Halorubrum halodurans</name>
    <dbReference type="NCBI Taxonomy" id="1383851"/>
    <lineage>
        <taxon>Archaea</taxon>
        <taxon>Methanobacteriati</taxon>
        <taxon>Methanobacteriota</taxon>
        <taxon>Stenosarchaea group</taxon>
        <taxon>Halobacteria</taxon>
        <taxon>Halobacteriales</taxon>
        <taxon>Haloferacaceae</taxon>
        <taxon>Halorubrum</taxon>
    </lineage>
</organism>
<proteinExistence type="predicted"/>
<dbReference type="Pfam" id="PF01943">
    <property type="entry name" value="Polysacc_synt"/>
    <property type="match status" value="1"/>
</dbReference>
<feature type="transmembrane region" description="Helical" evidence="6">
    <location>
        <begin position="456"/>
        <end position="476"/>
    </location>
</feature>
<dbReference type="RefSeq" id="WP_094534269.1">
    <property type="nucleotide sequence ID" value="NZ_NHPJ01000130.1"/>
</dbReference>
<dbReference type="OrthoDB" id="19148at2157"/>
<dbReference type="GO" id="GO:0005886">
    <property type="term" value="C:plasma membrane"/>
    <property type="evidence" value="ECO:0007669"/>
    <property type="project" value="UniProtKB-SubCell"/>
</dbReference>
<keyword evidence="2" id="KW-1003">Cell membrane</keyword>
<feature type="transmembrane region" description="Helical" evidence="6">
    <location>
        <begin position="371"/>
        <end position="390"/>
    </location>
</feature>
<evidence type="ECO:0000256" key="2">
    <source>
        <dbReference type="ARBA" id="ARBA00022475"/>
    </source>
</evidence>
<sequence>MTSLDDSLGSLAKSAVIVFIGSVVGKVLSLIGQVLIVRSLTPTSFGHVALAYTIVSTAAGLALLGSDKGVARLISAKQTVNSHRRVLRAGYTFALFASFGVAITIFIIRFRLAAYLNDDQLPKLLIAFLPFFIASNISRVSFSALRAYKRSLEATVARDLGPRIGAVLLFGIFALSGEAFLGAVAYWVTTPIIMVLLTGYYLHGELSLGRVISHLPDQKMISELWSFSWPLAVGSTFFLLLSNIDILMIGYFIQPQSVGLYRAIQPLRQVNTFVLVGFAFLFLPIATEYYEDDNFDALNRIYTVSTKWIVTATFPPVLLFTLFAPDVVRAFFGSKYVPAAPALAVLTSGLFLRAIVGLNGDMTKAINRTQIELYSVVPAVLVNITLNFILIPKYGITGAAIGTVIGYGVYNLIELVAIYWAIKIHPFSMNNIKPLIPTLLFTLGLRRLIGHEDLSLLLLIMSGILISIAHLLSVFLTRSLSHTDILLLERFEERTGLNLGRVKQIIKKYH</sequence>
<feature type="transmembrane region" description="Helical" evidence="6">
    <location>
        <begin position="48"/>
        <end position="65"/>
    </location>
</feature>
<keyword evidence="8" id="KW-1185">Reference proteome</keyword>
<feature type="transmembrane region" description="Helical" evidence="6">
    <location>
        <begin position="302"/>
        <end position="324"/>
    </location>
</feature>
<comment type="subcellular location">
    <subcellularLocation>
        <location evidence="1">Cell membrane</location>
        <topology evidence="1">Multi-pass membrane protein</topology>
    </subcellularLocation>
</comment>
<dbReference type="PANTHER" id="PTHR30250:SF27">
    <property type="entry name" value="POLYSACCHARIDE BIOSYNTHESIS PROTEIN"/>
    <property type="match status" value="1"/>
</dbReference>
<evidence type="ECO:0000256" key="4">
    <source>
        <dbReference type="ARBA" id="ARBA00022989"/>
    </source>
</evidence>
<dbReference type="InterPro" id="IPR050833">
    <property type="entry name" value="Poly_Biosynth_Transport"/>
</dbReference>
<feature type="transmembrane region" description="Helical" evidence="6">
    <location>
        <begin position="86"/>
        <end position="112"/>
    </location>
</feature>
<evidence type="ECO:0000313" key="7">
    <source>
        <dbReference type="EMBL" id="OYR54185.1"/>
    </source>
</evidence>
<evidence type="ECO:0000256" key="5">
    <source>
        <dbReference type="ARBA" id="ARBA00023136"/>
    </source>
</evidence>
<dbReference type="AlphaFoldDB" id="A0A256IC90"/>
<dbReference type="EMBL" id="NHPJ01000130">
    <property type="protein sequence ID" value="OYR54185.1"/>
    <property type="molecule type" value="Genomic_DNA"/>
</dbReference>
<keyword evidence="3 6" id="KW-0812">Transmembrane</keyword>
<accession>A0A256IC90</accession>
<feature type="transmembrane region" description="Helical" evidence="6">
    <location>
        <begin position="12"/>
        <end position="36"/>
    </location>
</feature>
<feature type="transmembrane region" description="Helical" evidence="6">
    <location>
        <begin position="183"/>
        <end position="203"/>
    </location>
</feature>
<dbReference type="Proteomes" id="UP000216308">
    <property type="component" value="Unassembled WGS sequence"/>
</dbReference>
<feature type="transmembrane region" description="Helical" evidence="6">
    <location>
        <begin position="273"/>
        <end position="290"/>
    </location>
</feature>
<evidence type="ECO:0000256" key="6">
    <source>
        <dbReference type="SAM" id="Phobius"/>
    </source>
</evidence>
<reference evidence="7 8" key="1">
    <citation type="journal article" date="2014" name="Front. Microbiol.">
        <title>Population and genomic analysis of the genus Halorubrum.</title>
        <authorList>
            <person name="Fullmer M.S."/>
            <person name="Soucy S.M."/>
            <person name="Swithers K.S."/>
            <person name="Makkay A.M."/>
            <person name="Wheeler R."/>
            <person name="Ventosa A."/>
            <person name="Gogarten J.P."/>
            <person name="Papke R.T."/>
        </authorList>
    </citation>
    <scope>NUCLEOTIDE SEQUENCE [LARGE SCALE GENOMIC DNA]</scope>
    <source>
        <strain evidence="7 8">Cb34</strain>
    </source>
</reference>
<feature type="transmembrane region" description="Helical" evidence="6">
    <location>
        <begin position="224"/>
        <end position="253"/>
    </location>
</feature>
<dbReference type="CDD" id="cd13128">
    <property type="entry name" value="MATE_Wzx_like"/>
    <property type="match status" value="1"/>
</dbReference>
<evidence type="ECO:0000256" key="1">
    <source>
        <dbReference type="ARBA" id="ARBA00004651"/>
    </source>
</evidence>
<evidence type="ECO:0000256" key="3">
    <source>
        <dbReference type="ARBA" id="ARBA00022692"/>
    </source>
</evidence>
<keyword evidence="5 6" id="KW-0472">Membrane</keyword>